<gene>
    <name evidence="2" type="ORF">SAMN04324258_2328</name>
</gene>
<protein>
    <submittedName>
        <fullName evidence="2">Uncharacterized protein</fullName>
    </submittedName>
</protein>
<organism evidence="2 3">
    <name type="scientific">Krasilnikoviella flava</name>
    <dbReference type="NCBI Taxonomy" id="526729"/>
    <lineage>
        <taxon>Bacteria</taxon>
        <taxon>Bacillati</taxon>
        <taxon>Actinomycetota</taxon>
        <taxon>Actinomycetes</taxon>
        <taxon>Micrococcales</taxon>
        <taxon>Promicromonosporaceae</taxon>
        <taxon>Krasilnikoviella</taxon>
    </lineage>
</organism>
<evidence type="ECO:0000313" key="2">
    <source>
        <dbReference type="EMBL" id="SKC66479.1"/>
    </source>
</evidence>
<dbReference type="RefSeq" id="WP_079574657.1">
    <property type="nucleotide sequence ID" value="NZ_FUZQ01000004.1"/>
</dbReference>
<feature type="compositionally biased region" description="Pro residues" evidence="1">
    <location>
        <begin position="582"/>
        <end position="595"/>
    </location>
</feature>
<dbReference type="OrthoDB" id="6400788at2"/>
<evidence type="ECO:0000256" key="1">
    <source>
        <dbReference type="SAM" id="MobiDB-lite"/>
    </source>
</evidence>
<dbReference type="EMBL" id="FUZQ01000004">
    <property type="protein sequence ID" value="SKC66479.1"/>
    <property type="molecule type" value="Genomic_DNA"/>
</dbReference>
<dbReference type="NCBIfam" id="NF041065">
    <property type="entry name" value="DpdH"/>
    <property type="match status" value="1"/>
</dbReference>
<evidence type="ECO:0000313" key="3">
    <source>
        <dbReference type="Proteomes" id="UP000189777"/>
    </source>
</evidence>
<dbReference type="AlphaFoldDB" id="A0A1T5KSV9"/>
<proteinExistence type="predicted"/>
<accession>A0A1T5KSV9</accession>
<feature type="region of interest" description="Disordered" evidence="1">
    <location>
        <begin position="548"/>
        <end position="595"/>
    </location>
</feature>
<dbReference type="Proteomes" id="UP000189777">
    <property type="component" value="Unassembled WGS sequence"/>
</dbReference>
<dbReference type="STRING" id="526729.SAMN04324258_2328"/>
<keyword evidence="3" id="KW-1185">Reference proteome</keyword>
<name>A0A1T5KSV9_9MICO</name>
<sequence length="1024" mass="110121">MSWRGTLPATCWDAGEASAIIPVEAESTSVGVFLATHSTIPITQRDQVENVRGGMVVDERALLRAVQDQPADQPIIPILGKSGTGKSHLVRWLRANLETKPSTRLIFVPKHRMSLRGILELILEHASGPRADELRVKVATAVDAAADEKTAQLKLRAALAVNIETRGSRSEGTAEEIELRQYLASPEGLPALFGDDVFRSRLLTEHGPIARLVREKLSGKGDGDKEDAFGFTADDLNLSVDDVARAGHAAREVAGALTSEPSLRELAAKMINEQLGPSVSEVFGLGGDDLKQILTDVRVEMEQQGLELLVLIEDFSIFQGIQGGLIDAITLISTETQQLCPMRVVMAVTTGYFVNQMPETVYTRTYQVFDLDLPEGSASAFDPRGFASRYLNAVRVGASTLDKAHTQGDELVNACEQCPVNAACHQAFGQVDGYGLFPFNGPALERAIASQSANGGFVARNVLTRVIRPVLSRDNAEIENGRFPSEGFADDFRAGVEDRLTSIEEQFKLRSPGDDELSERRVRLVKFWGTGTGAENLASPIHDAFGVPPVEGLTRRSEPAPVPVPSLEPERDPTTRSAQARPPLPTPSPQSPAPEPRLVKAIDRWIATQNILQGDLNELRNIIFSAVRPRLNLEDGYGGENLWRNEKALAPGFEAKSVELNQANLAAAAAVLPIDRSNQRDMRALRALAWANQKGSWAGVPDGEALQRVAEEAVGEWARIVAAKLLPSSSAEDDHELALLASALLEASRALGIADAYKTDTASKIRALFAPGPPRVDAVARPQLQSLHNYILDGAPTRVGRAQLQQRLLRHASYTQGAGDPLALNVTKLAKAIRAGTTAAQWPDSTPDLIKTSVATLGNRLTSLEPQWQEAQALVPDLADLGGDIKDVAAELLVLVNERSAAGGLPGGISPEALRVAARALKQGDQRRVDEAFADLSRWDDLSGVERLQVLNGDWFEAAQRVRTWLDGATRAVALLQSSLGQGGTTSVQAEYAVGRDRLVGNLNAAADSIAGLLPTAPTAEDIA</sequence>
<reference evidence="2 3" key="1">
    <citation type="submission" date="2017-02" db="EMBL/GenBank/DDBJ databases">
        <authorList>
            <person name="Peterson S.W."/>
        </authorList>
    </citation>
    <scope>NUCLEOTIDE SEQUENCE [LARGE SCALE GENOMIC DNA]</scope>
    <source>
        <strain evidence="2 3">DSM 21481</strain>
    </source>
</reference>